<proteinExistence type="predicted"/>
<keyword evidence="1" id="KW-0472">Membrane</keyword>
<feature type="transmembrane region" description="Helical" evidence="1">
    <location>
        <begin position="56"/>
        <end position="75"/>
    </location>
</feature>
<protein>
    <submittedName>
        <fullName evidence="2">Uncharacterized protein</fullName>
    </submittedName>
</protein>
<evidence type="ECO:0000256" key="1">
    <source>
        <dbReference type="SAM" id="Phobius"/>
    </source>
</evidence>
<name>A5CFR3_9ZZZZ</name>
<reference evidence="2" key="1">
    <citation type="submission" date="2007-03" db="EMBL/GenBank/DDBJ databases">
        <title>Isolation and characterization of alkane hydroxylases from Pacific deep-sea sediment.</title>
        <authorList>
            <person name="Xu M."/>
        </authorList>
    </citation>
    <scope>NUCLEOTIDE SEQUENCE</scope>
</reference>
<dbReference type="EMBL" id="AM501426">
    <property type="protein sequence ID" value="CAM58105.1"/>
    <property type="molecule type" value="Genomic_DNA"/>
</dbReference>
<organism evidence="2">
    <name type="scientific">uncultured marine microorganism</name>
    <dbReference type="NCBI Taxonomy" id="415540"/>
    <lineage>
        <taxon>unclassified sequences</taxon>
        <taxon>environmental samples</taxon>
    </lineage>
</organism>
<keyword evidence="1" id="KW-0812">Transmembrane</keyword>
<dbReference type="AlphaFoldDB" id="A5CFR3"/>
<evidence type="ECO:0000313" key="2">
    <source>
        <dbReference type="EMBL" id="CAM58105.1"/>
    </source>
</evidence>
<sequence length="250" mass="28456">MASENKVTQFIRDRDWRIWLGLVITVFWMAGGLWYVARVTETSPTQNFGLEAVGSFLEGAFAPLAFLWLVLGLFIQQRELANNTDALRRTSEQSEKQTQAIAATEMNARQETFFKIADSVKHQLGGISGMLYVSGLGPVGSRRFGREQMDEYFTQMASGDCEIFARLFISTDYLEEGGLPELFYGTDIRIRHSRNYMRTFERLCRLAKNCDVDGIIEDALMQSAFGLLYLRMREHRPEDQPATDGCSVDQ</sequence>
<feature type="transmembrane region" description="Helical" evidence="1">
    <location>
        <begin position="16"/>
        <end position="36"/>
    </location>
</feature>
<keyword evidence="1" id="KW-1133">Transmembrane helix</keyword>
<accession>A5CFR3</accession>